<dbReference type="PANTHER" id="PTHR37813:SF1">
    <property type="entry name" value="FELS-2 PROPHAGE PROTEIN"/>
    <property type="match status" value="1"/>
</dbReference>
<feature type="domain" description="Phage tail tape measure protein" evidence="5">
    <location>
        <begin position="238"/>
        <end position="425"/>
    </location>
</feature>
<evidence type="ECO:0000256" key="2">
    <source>
        <dbReference type="SAM" id="Coils"/>
    </source>
</evidence>
<dbReference type="EMBL" id="CP065937">
    <property type="protein sequence ID" value="QQA62394.1"/>
    <property type="molecule type" value="Genomic_DNA"/>
</dbReference>
<evidence type="ECO:0000313" key="6">
    <source>
        <dbReference type="EMBL" id="QQA62394.1"/>
    </source>
</evidence>
<keyword evidence="1" id="KW-1188">Viral release from host cell</keyword>
<evidence type="ECO:0000256" key="4">
    <source>
        <dbReference type="SAM" id="Phobius"/>
    </source>
</evidence>
<keyword evidence="2" id="KW-0175">Coiled coil</keyword>
<dbReference type="InterPro" id="IPR010090">
    <property type="entry name" value="Phage_tape_meas"/>
</dbReference>
<evidence type="ECO:0000256" key="3">
    <source>
        <dbReference type="SAM" id="MobiDB-lite"/>
    </source>
</evidence>
<keyword evidence="4" id="KW-0472">Membrane</keyword>
<name>A0A7T3X578_AERCA</name>
<protein>
    <submittedName>
        <fullName evidence="6">Phage tail tape measure protein</fullName>
    </submittedName>
</protein>
<feature type="transmembrane region" description="Helical" evidence="4">
    <location>
        <begin position="564"/>
        <end position="585"/>
    </location>
</feature>
<sequence>MSTLKLQILLGAVDKLTAPLKAVTGQSRITAKDLADTKAKVRDLEKQSGQIDGYRTLGKQIGATRAELSAAQQTAQRMAKQLAATSTPTKAMTRDLEKAKGAVRDLTNKEREMVSRHGAMKTAMQQAGINTRQLSQHQRQLKTDLAATTAQLEQQRSKLAQVAAQQKRIAQVKANYDNTMSMRGTMAGYGAAGMATGAAGLYKINSIASVGLDFDAQMSKVQALTRLQKDSAELAMLRQQARDLGASTSFTAMDAAGGQGFLAMAGFTPQNIKAAMPGILDMAKAGGMEIARTADIASNILSGFQLPATEMGRVGDSLVATFTRSNTSLEMLGETMKYAAPIAAGLGVDMETVSAMAGKLGDAGVQGSMAGTGISAILTRLVKPTKEVRGALDALGVKAKDATGKLRDPLDLLEDIERKTSKMADGGVAYLAAISGQEALKAMIPLVAASKKGADSVRALRDSVYGATGEAAEVARVMADNARGDIDGLTSAWQDLNIELMTSQNGPLRGLIQQITAMTRGVGEWMRKNPELTATIAKVAAITAVAAAVGSGLLLVLAGLLGPIAAIKMGLGMMLTMGGPLLILLKGLSLGFLKLGVAILTTPIGWIIAGIAAIAVGAYLIYKNWDQLGPWFKSTWEKCKAATGEFWDYLTTLPSKALKAGKAIIDGLLGGISAKWEELKAKVKSITDILPDWMKGGSSTKVDVQHSSTAPAVQARKEGGFAGFYDKGGLIPAGKWGIAGEHGPEVVKGPASIISRRHTAAMASAAMLASMPLAAMQPHQDATRTIREQVMPAALSQPADTARTIREQVMPAELRQPADTARTIREQVMPAELRQPADTVRTIREQVMPAELRQPADTARTIREQVMPAELRQPADTVRTIREQVMPAELRQPADTARTIREQVMPAELRQPADTARTIREQVVPAVLHQPSDAIRSSPRIIDTPKLAPARGGGSTQIYAPINIVQQPGQSGADVAQEVRRELDRRERQASARTRASLRDNS</sequence>
<dbReference type="AlphaFoldDB" id="A0A7T3X578"/>
<dbReference type="Pfam" id="PF10145">
    <property type="entry name" value="PhageMin_Tail"/>
    <property type="match status" value="1"/>
</dbReference>
<dbReference type="NCBIfam" id="TIGR01760">
    <property type="entry name" value="tape_meas_TP901"/>
    <property type="match status" value="1"/>
</dbReference>
<keyword evidence="4" id="KW-1133">Transmembrane helix</keyword>
<keyword evidence="4" id="KW-0812">Transmembrane</keyword>
<proteinExistence type="predicted"/>
<feature type="compositionally biased region" description="Basic and acidic residues" evidence="3">
    <location>
        <begin position="977"/>
        <end position="990"/>
    </location>
</feature>
<feature type="coiled-coil region" evidence="2">
    <location>
        <begin position="138"/>
        <end position="165"/>
    </location>
</feature>
<dbReference type="PANTHER" id="PTHR37813">
    <property type="entry name" value="FELS-2 PROPHAGE PROTEIN"/>
    <property type="match status" value="1"/>
</dbReference>
<reference evidence="6" key="1">
    <citation type="submission" date="2020-12" db="EMBL/GenBank/DDBJ databases">
        <title>GES Beta-lactamases isolated from hospital effluents in Brazil.</title>
        <authorList>
            <person name="Conte D."/>
            <person name="Mesa D."/>
            <person name="Palmeiro J.K."/>
            <person name="Dalla-Costa L.M."/>
        </authorList>
    </citation>
    <scope>NUCLEOTIDE SEQUENCE [LARGE SCALE GENOMIC DNA]</scope>
    <source>
        <strain evidence="6">Aero21</strain>
    </source>
</reference>
<feature type="region of interest" description="Disordered" evidence="3">
    <location>
        <begin position="968"/>
        <end position="1002"/>
    </location>
</feature>
<dbReference type="Gene3D" id="1.10.287.1490">
    <property type="match status" value="1"/>
</dbReference>
<evidence type="ECO:0000259" key="5">
    <source>
        <dbReference type="Pfam" id="PF10145"/>
    </source>
</evidence>
<gene>
    <name evidence="6" type="ORF">JC965_07975</name>
</gene>
<feature type="transmembrane region" description="Helical" evidence="4">
    <location>
        <begin position="536"/>
        <end position="558"/>
    </location>
</feature>
<evidence type="ECO:0000256" key="1">
    <source>
        <dbReference type="ARBA" id="ARBA00022612"/>
    </source>
</evidence>
<accession>A0A7T3X578</accession>
<feature type="transmembrane region" description="Helical" evidence="4">
    <location>
        <begin position="597"/>
        <end position="622"/>
    </location>
</feature>
<organism evidence="6">
    <name type="scientific">Aeromonas caviae</name>
    <name type="common">Aeromonas punctata</name>
    <dbReference type="NCBI Taxonomy" id="648"/>
    <lineage>
        <taxon>Bacteria</taxon>
        <taxon>Pseudomonadati</taxon>
        <taxon>Pseudomonadota</taxon>
        <taxon>Gammaproteobacteria</taxon>
        <taxon>Aeromonadales</taxon>
        <taxon>Aeromonadaceae</taxon>
        <taxon>Aeromonas</taxon>
    </lineage>
</organism>